<feature type="compositionally biased region" description="Acidic residues" evidence="1">
    <location>
        <begin position="555"/>
        <end position="568"/>
    </location>
</feature>
<evidence type="ECO:0000313" key="3">
    <source>
        <dbReference type="EnsemblMetazoa" id="CapteP222830"/>
    </source>
</evidence>
<keyword evidence="4" id="KW-1185">Reference proteome</keyword>
<sequence length="894" mass="96237">MICNKTPNKFRGSGGGRFDYPPHPHVMSGDRHSPPSYNQDPTPAEAFGNRNSFPTPFPYKVAKALMPDIYRNMEFDAWNEAKKDQDEITCGEGDQQFACGDKCQVNLEGHPERVFNAHIQDIKSRKGPVVVFVLELGERHEVLLSSLIPLPQVHNQDIPNKRRSKKKDFSLVVPVPGRQQHSLPPRLCSQSSLGSKEASSDCSSPSGSMGRASSPAGFQTRPRSNFVKRHLINSAGHLIKGSWAPMNNRWWCGRTRPPHRGYFRFGRPEEEVAGNAYCHSPDYEDGQAQYSEEQRADSEAVLNIPLNRSNEECGASSQMMPPGVYPSAGGGPNVMPSPCVFPSTAACPAAPPGSSPTARGGSAFPPPPPNYLASSPPYSYFIVPYHESMVHGGAGPVNYAAAPSYDPSGMDLPQRDMSTLRFFFNLGVEYYHMCSYLQQQQHQQRFMASFAPPPPVTYSVPIQSGQQPQRSCEQLTSVPPPPLIEEGQCAVVKEHATKEEKGQEEEGEEAFPLHAPPSPCSSTEHCRCELPSSSQDSGCLSDICSGHSDEAAPHEEEEEEEEEEEAQEEETRSSSSSPSSSSPEGAVRLTSVPFEKFLVQSPAKSRPVTANKSNRPLKLVRPIKDIPPRFKKLLEAANAQKTAAIRSRQLEGLPLVRQLGPNGKSKQHLVQQPLSPSCQVQAQHPQELICCNEQPTQFTAHSTFNPNAQSFVPGQPYEASDAASSSSCTTADVAAVPVESSAVVECSSVQFEHPLSPYDHTMLLAPPPGPTYTIHIINGQGVPSFSDASAAPPIYPTHLAYCPVSSSTGSAAAYAPSSPAGGQTYIHYMPVSAASPQGHPLPPPPPPPMVPPPLKTASLPAPPLSAASSSSSSSSSSQSYPAAAPAAVPAPFPA</sequence>
<dbReference type="PANTHER" id="PTHR45691">
    <property type="entry name" value="PROTEIN DIAPHANOUS"/>
    <property type="match status" value="1"/>
</dbReference>
<dbReference type="EMBL" id="AMQN01002564">
    <property type="status" value="NOT_ANNOTATED_CDS"/>
    <property type="molecule type" value="Genomic_DNA"/>
</dbReference>
<feature type="region of interest" description="Disordered" evidence="1">
    <location>
        <begin position="154"/>
        <end position="222"/>
    </location>
</feature>
<dbReference type="OMA" id="SANQNIC"/>
<evidence type="ECO:0000313" key="4">
    <source>
        <dbReference type="Proteomes" id="UP000014760"/>
    </source>
</evidence>
<feature type="region of interest" description="Disordered" evidence="1">
    <location>
        <begin position="832"/>
        <end position="894"/>
    </location>
</feature>
<gene>
    <name evidence="2" type="ORF">CAPTEDRAFT_222830</name>
</gene>
<dbReference type="EnsemblMetazoa" id="CapteT222830">
    <property type="protein sequence ID" value="CapteP222830"/>
    <property type="gene ID" value="CapteG222830"/>
</dbReference>
<accession>R7TJZ4</accession>
<dbReference type="STRING" id="283909.R7TJZ4"/>
<feature type="compositionally biased region" description="Pro residues" evidence="1">
    <location>
        <begin position="839"/>
        <end position="854"/>
    </location>
</feature>
<dbReference type="GO" id="GO:0005884">
    <property type="term" value="C:actin filament"/>
    <property type="evidence" value="ECO:0007669"/>
    <property type="project" value="TreeGrafter"/>
</dbReference>
<dbReference type="OrthoDB" id="20273at2759"/>
<evidence type="ECO:0000313" key="2">
    <source>
        <dbReference type="EMBL" id="ELT94044.1"/>
    </source>
</evidence>
<dbReference type="Proteomes" id="UP000014760">
    <property type="component" value="Unassembled WGS sequence"/>
</dbReference>
<feature type="region of interest" description="Disordered" evidence="1">
    <location>
        <begin position="541"/>
        <end position="586"/>
    </location>
</feature>
<proteinExistence type="predicted"/>
<dbReference type="CDD" id="cd20380">
    <property type="entry name" value="Tudor_TDRD13-like"/>
    <property type="match status" value="1"/>
</dbReference>
<feature type="region of interest" description="Disordered" evidence="1">
    <location>
        <begin position="497"/>
        <end position="527"/>
    </location>
</feature>
<feature type="region of interest" description="Disordered" evidence="1">
    <location>
        <begin position="12"/>
        <end position="50"/>
    </location>
</feature>
<evidence type="ECO:0000256" key="1">
    <source>
        <dbReference type="SAM" id="MobiDB-lite"/>
    </source>
</evidence>
<dbReference type="HOGENOM" id="CLU_323451_0_0_1"/>
<reference evidence="4" key="1">
    <citation type="submission" date="2012-12" db="EMBL/GenBank/DDBJ databases">
        <authorList>
            <person name="Hellsten U."/>
            <person name="Grimwood J."/>
            <person name="Chapman J.A."/>
            <person name="Shapiro H."/>
            <person name="Aerts A."/>
            <person name="Otillar R.P."/>
            <person name="Terry A.Y."/>
            <person name="Boore J.L."/>
            <person name="Simakov O."/>
            <person name="Marletaz F."/>
            <person name="Cho S.-J."/>
            <person name="Edsinger-Gonzales E."/>
            <person name="Havlak P."/>
            <person name="Kuo D.-H."/>
            <person name="Larsson T."/>
            <person name="Lv J."/>
            <person name="Arendt D."/>
            <person name="Savage R."/>
            <person name="Osoegawa K."/>
            <person name="de Jong P."/>
            <person name="Lindberg D.R."/>
            <person name="Seaver E.C."/>
            <person name="Weisblat D.A."/>
            <person name="Putnam N.H."/>
            <person name="Grigoriev I.V."/>
            <person name="Rokhsar D.S."/>
        </authorList>
    </citation>
    <scope>NUCLEOTIDE SEQUENCE</scope>
    <source>
        <strain evidence="4">I ESC-2004</strain>
    </source>
</reference>
<protein>
    <submittedName>
        <fullName evidence="2 3">Uncharacterized protein</fullName>
    </submittedName>
</protein>
<reference evidence="3" key="3">
    <citation type="submission" date="2015-06" db="UniProtKB">
        <authorList>
            <consortium name="EnsemblMetazoa"/>
        </authorList>
    </citation>
    <scope>IDENTIFICATION</scope>
</reference>
<name>R7TJZ4_CAPTE</name>
<feature type="compositionally biased region" description="Low complexity" evidence="1">
    <location>
        <begin position="573"/>
        <end position="584"/>
    </location>
</feature>
<dbReference type="GO" id="GO:0030041">
    <property type="term" value="P:actin filament polymerization"/>
    <property type="evidence" value="ECO:0007669"/>
    <property type="project" value="TreeGrafter"/>
</dbReference>
<dbReference type="InterPro" id="IPR049770">
    <property type="entry name" value="OTU_Tudor"/>
</dbReference>
<dbReference type="AlphaFoldDB" id="R7TJZ4"/>
<reference evidence="2 4" key="2">
    <citation type="journal article" date="2013" name="Nature">
        <title>Insights into bilaterian evolution from three spiralian genomes.</title>
        <authorList>
            <person name="Simakov O."/>
            <person name="Marletaz F."/>
            <person name="Cho S.J."/>
            <person name="Edsinger-Gonzales E."/>
            <person name="Havlak P."/>
            <person name="Hellsten U."/>
            <person name="Kuo D.H."/>
            <person name="Larsson T."/>
            <person name="Lv J."/>
            <person name="Arendt D."/>
            <person name="Savage R."/>
            <person name="Osoegawa K."/>
            <person name="de Jong P."/>
            <person name="Grimwood J."/>
            <person name="Chapman J.A."/>
            <person name="Shapiro H."/>
            <person name="Aerts A."/>
            <person name="Otillar R.P."/>
            <person name="Terry A.Y."/>
            <person name="Boore J.L."/>
            <person name="Grigoriev I.V."/>
            <person name="Lindberg D.R."/>
            <person name="Seaver E.C."/>
            <person name="Weisblat D.A."/>
            <person name="Putnam N.H."/>
            <person name="Rokhsar D.S."/>
        </authorList>
    </citation>
    <scope>NUCLEOTIDE SEQUENCE</scope>
    <source>
        <strain evidence="2 4">I ESC-2004</strain>
    </source>
</reference>
<organism evidence="2">
    <name type="scientific">Capitella teleta</name>
    <name type="common">Polychaete worm</name>
    <dbReference type="NCBI Taxonomy" id="283909"/>
    <lineage>
        <taxon>Eukaryota</taxon>
        <taxon>Metazoa</taxon>
        <taxon>Spiralia</taxon>
        <taxon>Lophotrochozoa</taxon>
        <taxon>Annelida</taxon>
        <taxon>Polychaeta</taxon>
        <taxon>Sedentaria</taxon>
        <taxon>Scolecida</taxon>
        <taxon>Capitellidae</taxon>
        <taxon>Capitella</taxon>
    </lineage>
</organism>
<feature type="compositionally biased region" description="Low complexity" evidence="1">
    <location>
        <begin position="855"/>
        <end position="887"/>
    </location>
</feature>
<dbReference type="PANTHER" id="PTHR45691:SF6">
    <property type="entry name" value="PROTEIN DIAPHANOUS"/>
    <property type="match status" value="1"/>
</dbReference>
<feature type="compositionally biased region" description="Low complexity" evidence="1">
    <location>
        <begin position="200"/>
        <end position="217"/>
    </location>
</feature>
<dbReference type="InterPro" id="IPR051412">
    <property type="entry name" value="Formin_Homology_Diaphanous_sf"/>
</dbReference>
<dbReference type="EMBL" id="KB309538">
    <property type="protein sequence ID" value="ELT94044.1"/>
    <property type="molecule type" value="Genomic_DNA"/>
</dbReference>